<comment type="caution">
    <text evidence="5">The sequence shown here is derived from an EMBL/GenBank/DDBJ whole genome shotgun (WGS) entry which is preliminary data.</text>
</comment>
<keyword evidence="1 3" id="KW-0547">Nucleotide-binding</keyword>
<keyword evidence="2 3" id="KW-0067">ATP-binding</keyword>
<dbReference type="GeneID" id="94846351"/>
<dbReference type="GO" id="GO:0004674">
    <property type="term" value="F:protein serine/threonine kinase activity"/>
    <property type="evidence" value="ECO:0007669"/>
    <property type="project" value="TreeGrafter"/>
</dbReference>
<proteinExistence type="predicted"/>
<dbReference type="AlphaFoldDB" id="A0A1J4JA62"/>
<evidence type="ECO:0000313" key="5">
    <source>
        <dbReference type="EMBL" id="OHS96074.1"/>
    </source>
</evidence>
<dbReference type="InterPro" id="IPR006597">
    <property type="entry name" value="Sel1-like"/>
</dbReference>
<dbReference type="Pfam" id="PF00069">
    <property type="entry name" value="Pkinase"/>
    <property type="match status" value="1"/>
</dbReference>
<evidence type="ECO:0000259" key="4">
    <source>
        <dbReference type="PROSITE" id="PS50011"/>
    </source>
</evidence>
<dbReference type="PANTHER" id="PTHR44329:SF298">
    <property type="entry name" value="MIXED LINEAGE KINASE DOMAIN-LIKE PROTEIN"/>
    <property type="match status" value="1"/>
</dbReference>
<dbReference type="InterPro" id="IPR011990">
    <property type="entry name" value="TPR-like_helical_dom_sf"/>
</dbReference>
<dbReference type="InterPro" id="IPR051681">
    <property type="entry name" value="Ser/Thr_Kinases-Pseudokinases"/>
</dbReference>
<keyword evidence="6" id="KW-1185">Reference proteome</keyword>
<dbReference type="SUPFAM" id="SSF81901">
    <property type="entry name" value="HCP-like"/>
    <property type="match status" value="2"/>
</dbReference>
<dbReference type="VEuPathDB" id="TrichDB:TRFO_37803"/>
<dbReference type="InterPro" id="IPR008271">
    <property type="entry name" value="Ser/Thr_kinase_AS"/>
</dbReference>
<dbReference type="GO" id="GO:0005524">
    <property type="term" value="F:ATP binding"/>
    <property type="evidence" value="ECO:0007669"/>
    <property type="project" value="UniProtKB-UniRule"/>
</dbReference>
<dbReference type="Pfam" id="PF08238">
    <property type="entry name" value="Sel1"/>
    <property type="match status" value="4"/>
</dbReference>
<evidence type="ECO:0000256" key="2">
    <source>
        <dbReference type="ARBA" id="ARBA00022840"/>
    </source>
</evidence>
<evidence type="ECO:0000313" key="6">
    <source>
        <dbReference type="Proteomes" id="UP000179807"/>
    </source>
</evidence>
<dbReference type="PROSITE" id="PS00107">
    <property type="entry name" value="PROTEIN_KINASE_ATP"/>
    <property type="match status" value="1"/>
</dbReference>
<dbReference type="SMART" id="SM00671">
    <property type="entry name" value="SEL1"/>
    <property type="match status" value="5"/>
</dbReference>
<dbReference type="Gene3D" id="1.25.40.10">
    <property type="entry name" value="Tetratricopeptide repeat domain"/>
    <property type="match status" value="2"/>
</dbReference>
<organism evidence="5 6">
    <name type="scientific">Tritrichomonas foetus</name>
    <dbReference type="NCBI Taxonomy" id="1144522"/>
    <lineage>
        <taxon>Eukaryota</taxon>
        <taxon>Metamonada</taxon>
        <taxon>Parabasalia</taxon>
        <taxon>Tritrichomonadida</taxon>
        <taxon>Tritrichomonadidae</taxon>
        <taxon>Tritrichomonas</taxon>
    </lineage>
</organism>
<dbReference type="RefSeq" id="XP_068349211.1">
    <property type="nucleotide sequence ID" value="XM_068511647.1"/>
</dbReference>
<evidence type="ECO:0000256" key="3">
    <source>
        <dbReference type="PROSITE-ProRule" id="PRU10141"/>
    </source>
</evidence>
<dbReference type="InterPro" id="IPR011009">
    <property type="entry name" value="Kinase-like_dom_sf"/>
</dbReference>
<feature type="binding site" evidence="3">
    <location>
        <position position="56"/>
    </location>
    <ligand>
        <name>ATP</name>
        <dbReference type="ChEBI" id="CHEBI:30616"/>
    </ligand>
</feature>
<dbReference type="PANTHER" id="PTHR44329">
    <property type="entry name" value="SERINE/THREONINE-PROTEIN KINASE TNNI3K-RELATED"/>
    <property type="match status" value="1"/>
</dbReference>
<evidence type="ECO:0000256" key="1">
    <source>
        <dbReference type="ARBA" id="ARBA00022741"/>
    </source>
</evidence>
<dbReference type="InterPro" id="IPR000719">
    <property type="entry name" value="Prot_kinase_dom"/>
</dbReference>
<dbReference type="PROSITE" id="PS50011">
    <property type="entry name" value="PROTEIN_KINASE_DOM"/>
    <property type="match status" value="1"/>
</dbReference>
<dbReference type="SUPFAM" id="SSF56112">
    <property type="entry name" value="Protein kinase-like (PK-like)"/>
    <property type="match status" value="1"/>
</dbReference>
<dbReference type="EMBL" id="MLAK01001202">
    <property type="protein sequence ID" value="OHS96074.1"/>
    <property type="molecule type" value="Genomic_DNA"/>
</dbReference>
<dbReference type="InterPro" id="IPR017441">
    <property type="entry name" value="Protein_kinase_ATP_BS"/>
</dbReference>
<sequence length="845" mass="98535">MINDEIDQDVLKELEKISEYEVDIKNYEIGKYIGQGGFGQVFHCTEIKSGKMFVMKISKESLIFMKKNIKNLIREIATMGLVDHPTIVKFIGYSPNIIPPEELQTHPYRSHNNHPIIILEILERDLHKAIYNNEELSPTFQLKTIVGMAVAMMYLHSNNILHRDFKPSNVLLDSNGCVKVCDFGFSKLVEDDNIMNSITISQAPIYTPSFAPPELKNNKYGIKSDMFSFAITCWCLLTQKKPYAFGGFVCFKVWHENLRPNEKLIENENLRDLIVQCWDDDPNKRPDFETFVQIILRKEFWPAGVNEHEIFEYLNEIGMKSDGHPKVPFVKVISKDHDEFDSIDKIDIIEEIDVELDEPTASIGLYQKAIEFYWKKDFKKAFTKFKESAKKGNTSAKYYMGIMYIYGEGVEKNIVEGEKLIKYAADMGNNLALKTYLEILKAKEIVPKEENEIIDYYMTSAERGNSNAMKTLYFIYADRYDVEKIVPFLKHLSATGFNPASLWLAKYYQRLCDMNNDQNAFNTSLTFYKIACDQDNGEACLYLGKAFYTPYKGFTVNLLTAMNYLKMASNFGNAEAKYYLGKILYSHVSASNNEENSLWKYMHALNYFEESYKLGYSEAAFEYAAMYFNGEGCLKSIGMATKIYRNASENGDSHFSEIIAEKFLFGEDAPQDYNEAKIHFWKAAQKGLKEEKQPDIKKSEPNHGLKICQRIVQHFEDMDDLHEATKYHQFIYKHWNDQKSKNYVFSHPKFVKFETNDEYYQFFDECIDKNVPNAIDCYVSFMKTKDKFPKERKTPQEKLELYRSWITRGFHDPVYKYLWELQKEYCNSISLTKQEREICRGKGFT</sequence>
<dbReference type="Proteomes" id="UP000179807">
    <property type="component" value="Unassembled WGS sequence"/>
</dbReference>
<name>A0A1J4JA62_9EUKA</name>
<dbReference type="Gene3D" id="1.10.510.10">
    <property type="entry name" value="Transferase(Phosphotransferase) domain 1"/>
    <property type="match status" value="1"/>
</dbReference>
<gene>
    <name evidence="5" type="ORF">TRFO_37803</name>
</gene>
<dbReference type="PROSITE" id="PS00108">
    <property type="entry name" value="PROTEIN_KINASE_ST"/>
    <property type="match status" value="1"/>
</dbReference>
<reference evidence="5" key="1">
    <citation type="submission" date="2016-10" db="EMBL/GenBank/DDBJ databases">
        <authorList>
            <person name="Benchimol M."/>
            <person name="Almeida L.G."/>
            <person name="Vasconcelos A.T."/>
            <person name="Perreira-Neves A."/>
            <person name="Rosa I.A."/>
            <person name="Tasca T."/>
            <person name="Bogo M.R."/>
            <person name="de Souza W."/>
        </authorList>
    </citation>
    <scope>NUCLEOTIDE SEQUENCE [LARGE SCALE GENOMIC DNA]</scope>
    <source>
        <strain evidence="5">K</strain>
    </source>
</reference>
<accession>A0A1J4JA62</accession>
<feature type="domain" description="Protein kinase" evidence="4">
    <location>
        <begin position="27"/>
        <end position="311"/>
    </location>
</feature>
<protein>
    <recommendedName>
        <fullName evidence="4">Protein kinase domain-containing protein</fullName>
    </recommendedName>
</protein>